<keyword evidence="3" id="KW-0479">Metal-binding</keyword>
<dbReference type="Proteomes" id="UP000252915">
    <property type="component" value="Unassembled WGS sequence"/>
</dbReference>
<comment type="similarity">
    <text evidence="1">Belongs to the bacterial solute-binding protein 1 family.</text>
</comment>
<reference evidence="4 5" key="1">
    <citation type="journal article" date="2018" name="Microbiome">
        <title>Fine metagenomic profile of the Mediterranean stratified and mixed water columns revealed by assembly and recruitment.</title>
        <authorList>
            <person name="Haro-Moreno J.M."/>
            <person name="Lopez-Perez M."/>
            <person name="De La Torre J.R."/>
            <person name="Picazo A."/>
            <person name="Camacho A."/>
            <person name="Rodriguez-Valera F."/>
        </authorList>
    </citation>
    <scope>NUCLEOTIDE SEQUENCE [LARGE SCALE GENOMIC DNA]</scope>
    <source>
        <strain evidence="4">MED-G78</strain>
    </source>
</reference>
<keyword evidence="2" id="KW-0732">Signal</keyword>
<dbReference type="PIRSF" id="PIRSF002825">
    <property type="entry name" value="CfbpA"/>
    <property type="match status" value="1"/>
</dbReference>
<keyword evidence="3" id="KW-0408">Iron</keyword>
<comment type="caution">
    <text evidence="4">The sequence shown here is derived from an EMBL/GenBank/DDBJ whole genome shotgun (WGS) entry which is preliminary data.</text>
</comment>
<dbReference type="SUPFAM" id="SSF53850">
    <property type="entry name" value="Periplasmic binding protein-like II"/>
    <property type="match status" value="1"/>
</dbReference>
<dbReference type="Gene3D" id="3.40.190.10">
    <property type="entry name" value="Periplasmic binding protein-like II"/>
    <property type="match status" value="2"/>
</dbReference>
<evidence type="ECO:0000313" key="4">
    <source>
        <dbReference type="EMBL" id="RCL45077.1"/>
    </source>
</evidence>
<evidence type="ECO:0000256" key="2">
    <source>
        <dbReference type="ARBA" id="ARBA00022729"/>
    </source>
</evidence>
<gene>
    <name evidence="4" type="ORF">DBW92_01805</name>
</gene>
<dbReference type="PANTHER" id="PTHR30006:SF15">
    <property type="entry name" value="IRON-UTILIZATION PERIPLASMIC PROTEIN"/>
    <property type="match status" value="1"/>
</dbReference>
<evidence type="ECO:0000256" key="1">
    <source>
        <dbReference type="ARBA" id="ARBA00008520"/>
    </source>
</evidence>
<dbReference type="AlphaFoldDB" id="A0A368C7I8"/>
<dbReference type="GO" id="GO:0030288">
    <property type="term" value="C:outer membrane-bounded periplasmic space"/>
    <property type="evidence" value="ECO:0007669"/>
    <property type="project" value="TreeGrafter"/>
</dbReference>
<feature type="binding site" evidence="3">
    <location>
        <position position="219"/>
    </location>
    <ligand>
        <name>Fe cation</name>
        <dbReference type="ChEBI" id="CHEBI:24875"/>
    </ligand>
</feature>
<accession>A0A368C7I8</accession>
<sequence>MQFIKLLLISTILVSCNNETNIEPLTIYTSRQPQLIEPLLKEYEEKTGIEVRLLSGKAPQLMERIVVEGDKTQADIFMTVDAGVLWQAGEKGIFESIDSSILERNIPQHLRDPNGKWFGLSKRARTIVYSADSVSSRDLSSYEDLAYPLWNNKLCLRTSTKVYNRSLMASMIDSIGYEKTKMIVSGWVNNLATEVFSSDTQVLKAVSAGQCGVTIVNTYYLARLADDPAYSNLRLHWANQENRGTHVNISGAGVTRFSKNKVEAIKLLEWLSSADAQETYAGANKEFPVMPGIKVGELLESWGPFKEDLISVEKLGSLQKDAVLLAQEVGYK</sequence>
<dbReference type="PROSITE" id="PS51257">
    <property type="entry name" value="PROKAR_LIPOPROTEIN"/>
    <property type="match status" value="1"/>
</dbReference>
<dbReference type="EMBL" id="QOPI01000005">
    <property type="protein sequence ID" value="RCL45077.1"/>
    <property type="molecule type" value="Genomic_DNA"/>
</dbReference>
<dbReference type="GO" id="GO:0046872">
    <property type="term" value="F:metal ion binding"/>
    <property type="evidence" value="ECO:0007669"/>
    <property type="project" value="UniProtKB-KW"/>
</dbReference>
<organism evidence="4 5">
    <name type="scientific">SAR86 cluster bacterium</name>
    <dbReference type="NCBI Taxonomy" id="2030880"/>
    <lineage>
        <taxon>Bacteria</taxon>
        <taxon>Pseudomonadati</taxon>
        <taxon>Pseudomonadota</taxon>
        <taxon>Gammaproteobacteria</taxon>
        <taxon>SAR86 cluster</taxon>
    </lineage>
</organism>
<feature type="binding site" evidence="3">
    <location>
        <position position="220"/>
    </location>
    <ligand>
        <name>Fe cation</name>
        <dbReference type="ChEBI" id="CHEBI:24875"/>
    </ligand>
</feature>
<dbReference type="PANTHER" id="PTHR30006">
    <property type="entry name" value="THIAMINE-BINDING PERIPLASMIC PROTEIN-RELATED"/>
    <property type="match status" value="1"/>
</dbReference>
<protein>
    <submittedName>
        <fullName evidence="4">Extracellular solute-binding protein</fullName>
    </submittedName>
</protein>
<evidence type="ECO:0000256" key="3">
    <source>
        <dbReference type="PIRSR" id="PIRSR002825-1"/>
    </source>
</evidence>
<dbReference type="InterPro" id="IPR006059">
    <property type="entry name" value="SBP"/>
</dbReference>
<dbReference type="Pfam" id="PF01547">
    <property type="entry name" value="SBP_bac_1"/>
    <property type="match status" value="1"/>
</dbReference>
<name>A0A368C7I8_9GAMM</name>
<proteinExistence type="inferred from homology"/>
<dbReference type="InterPro" id="IPR026045">
    <property type="entry name" value="Ferric-bd"/>
</dbReference>
<evidence type="ECO:0000313" key="5">
    <source>
        <dbReference type="Proteomes" id="UP000252915"/>
    </source>
</evidence>